<organism evidence="2 3">
    <name type="scientific">Micromonospora mirobrigensis</name>
    <dbReference type="NCBI Taxonomy" id="262898"/>
    <lineage>
        <taxon>Bacteria</taxon>
        <taxon>Bacillati</taxon>
        <taxon>Actinomycetota</taxon>
        <taxon>Actinomycetes</taxon>
        <taxon>Micromonosporales</taxon>
        <taxon>Micromonosporaceae</taxon>
        <taxon>Micromonospora</taxon>
    </lineage>
</organism>
<feature type="transmembrane region" description="Helical" evidence="1">
    <location>
        <begin position="140"/>
        <end position="162"/>
    </location>
</feature>
<name>A0A1C4VK45_9ACTN</name>
<evidence type="ECO:0000313" key="3">
    <source>
        <dbReference type="Proteomes" id="UP000199504"/>
    </source>
</evidence>
<sequence length="202" mass="20898">MLLTGRLARSVPWWPLAAATALAVLSQLPALVVEPTPGLALPGLRLAAATLGAAVCFALPDPMAATVPAPSPRWIRQWLRTTLTLVPASAVWALLYLMVVTVDGRLVTGPRSYLFVQAAVCGLLPQSVAAVAARYRNDVGAALVGPLAQGVALGGTLFLAGSASPWSVPVAPEWSGVALAWPAALMLLATVLLLANREVVRS</sequence>
<reference evidence="3" key="1">
    <citation type="submission" date="2016-06" db="EMBL/GenBank/DDBJ databases">
        <authorList>
            <person name="Varghese N."/>
            <person name="Submissions Spin"/>
        </authorList>
    </citation>
    <scope>NUCLEOTIDE SEQUENCE [LARGE SCALE GENOMIC DNA]</scope>
    <source>
        <strain evidence="3">DSM 44830</strain>
    </source>
</reference>
<dbReference type="Proteomes" id="UP000199504">
    <property type="component" value="Unassembled WGS sequence"/>
</dbReference>
<keyword evidence="1" id="KW-1133">Transmembrane helix</keyword>
<keyword evidence="1" id="KW-0812">Transmembrane</keyword>
<dbReference type="AlphaFoldDB" id="A0A1C4VK45"/>
<proteinExistence type="predicted"/>
<evidence type="ECO:0008006" key="4">
    <source>
        <dbReference type="Google" id="ProtNLM"/>
    </source>
</evidence>
<gene>
    <name evidence="2" type="ORF">GA0070564_1011256</name>
</gene>
<keyword evidence="1" id="KW-0472">Membrane</keyword>
<feature type="transmembrane region" description="Helical" evidence="1">
    <location>
        <begin position="114"/>
        <end position="133"/>
    </location>
</feature>
<feature type="transmembrane region" description="Helical" evidence="1">
    <location>
        <begin position="174"/>
        <end position="195"/>
    </location>
</feature>
<dbReference type="STRING" id="262898.GA0070564_1011256"/>
<accession>A0A1C4VK45</accession>
<protein>
    <recommendedName>
        <fullName evidence="4">ABC-2 type transport system permease protein</fullName>
    </recommendedName>
</protein>
<feature type="transmembrane region" description="Helical" evidence="1">
    <location>
        <begin position="81"/>
        <end position="102"/>
    </location>
</feature>
<keyword evidence="3" id="KW-1185">Reference proteome</keyword>
<evidence type="ECO:0000256" key="1">
    <source>
        <dbReference type="SAM" id="Phobius"/>
    </source>
</evidence>
<dbReference type="EMBL" id="FMCX01000001">
    <property type="protein sequence ID" value="SCE84149.1"/>
    <property type="molecule type" value="Genomic_DNA"/>
</dbReference>
<evidence type="ECO:0000313" key="2">
    <source>
        <dbReference type="EMBL" id="SCE84149.1"/>
    </source>
</evidence>